<keyword evidence="6" id="KW-0808">Transferase</keyword>
<evidence type="ECO:0000256" key="10">
    <source>
        <dbReference type="ARBA" id="ARBA00022840"/>
    </source>
</evidence>
<keyword evidence="13 14" id="KW-0472">Membrane</keyword>
<evidence type="ECO:0000256" key="9">
    <source>
        <dbReference type="ARBA" id="ARBA00022777"/>
    </source>
</evidence>
<accession>A0A514CK75</accession>
<evidence type="ECO:0000313" key="18">
    <source>
        <dbReference type="Proteomes" id="UP000316614"/>
    </source>
</evidence>
<keyword evidence="5" id="KW-0597">Phosphoprotein</keyword>
<keyword evidence="9 17" id="KW-0418">Kinase</keyword>
<evidence type="ECO:0000256" key="1">
    <source>
        <dbReference type="ARBA" id="ARBA00000085"/>
    </source>
</evidence>
<dbReference type="EMBL" id="CP041253">
    <property type="protein sequence ID" value="QDH80212.1"/>
    <property type="molecule type" value="Genomic_DNA"/>
</dbReference>
<dbReference type="InterPro" id="IPR036097">
    <property type="entry name" value="HisK_dim/P_sf"/>
</dbReference>
<dbReference type="GO" id="GO:0000155">
    <property type="term" value="F:phosphorelay sensor kinase activity"/>
    <property type="evidence" value="ECO:0007669"/>
    <property type="project" value="InterPro"/>
</dbReference>
<dbReference type="OrthoDB" id="9813151at2"/>
<keyword evidence="18" id="KW-1185">Reference proteome</keyword>
<evidence type="ECO:0000256" key="4">
    <source>
        <dbReference type="ARBA" id="ARBA00022475"/>
    </source>
</evidence>
<name>A0A514CK75_9BACT</name>
<feature type="transmembrane region" description="Helical" evidence="14">
    <location>
        <begin position="195"/>
        <end position="213"/>
    </location>
</feature>
<protein>
    <recommendedName>
        <fullName evidence="3">histidine kinase</fullName>
        <ecNumber evidence="3">2.7.13.3</ecNumber>
    </recommendedName>
</protein>
<evidence type="ECO:0000256" key="8">
    <source>
        <dbReference type="ARBA" id="ARBA00022741"/>
    </source>
</evidence>
<feature type="domain" description="Histidine kinase" evidence="15">
    <location>
        <begin position="278"/>
        <end position="497"/>
    </location>
</feature>
<dbReference type="PANTHER" id="PTHR45528:SF1">
    <property type="entry name" value="SENSOR HISTIDINE KINASE CPXA"/>
    <property type="match status" value="1"/>
</dbReference>
<dbReference type="InterPro" id="IPR003660">
    <property type="entry name" value="HAMP_dom"/>
</dbReference>
<evidence type="ECO:0000313" key="17">
    <source>
        <dbReference type="EMBL" id="QDH80212.1"/>
    </source>
</evidence>
<dbReference type="PANTHER" id="PTHR45528">
    <property type="entry name" value="SENSOR HISTIDINE KINASE CPXA"/>
    <property type="match status" value="1"/>
</dbReference>
<dbReference type="InterPro" id="IPR004358">
    <property type="entry name" value="Sig_transdc_His_kin-like_C"/>
</dbReference>
<dbReference type="SMART" id="SM00304">
    <property type="entry name" value="HAMP"/>
    <property type="match status" value="1"/>
</dbReference>
<dbReference type="FunFam" id="3.30.565.10:FF:000006">
    <property type="entry name" value="Sensor histidine kinase WalK"/>
    <property type="match status" value="1"/>
</dbReference>
<reference evidence="17 18" key="1">
    <citation type="submission" date="2019-06" db="EMBL/GenBank/DDBJ databases">
        <title>Echinicola alkalisoli sp. nov. isolated from saline soil.</title>
        <authorList>
            <person name="Sun J.-Q."/>
            <person name="Xu L."/>
        </authorList>
    </citation>
    <scope>NUCLEOTIDE SEQUENCE [LARGE SCALE GENOMIC DNA]</scope>
    <source>
        <strain evidence="17 18">LN3S3</strain>
    </source>
</reference>
<dbReference type="AlphaFoldDB" id="A0A514CK75"/>
<evidence type="ECO:0000259" key="15">
    <source>
        <dbReference type="PROSITE" id="PS50109"/>
    </source>
</evidence>
<dbReference type="SUPFAM" id="SSF47384">
    <property type="entry name" value="Homodimeric domain of signal transducing histidine kinase"/>
    <property type="match status" value="1"/>
</dbReference>
<evidence type="ECO:0000256" key="3">
    <source>
        <dbReference type="ARBA" id="ARBA00012438"/>
    </source>
</evidence>
<dbReference type="PROSITE" id="PS50109">
    <property type="entry name" value="HIS_KIN"/>
    <property type="match status" value="1"/>
</dbReference>
<keyword evidence="12" id="KW-0902">Two-component regulatory system</keyword>
<dbReference type="EC" id="2.7.13.3" evidence="3"/>
<evidence type="ECO:0000256" key="14">
    <source>
        <dbReference type="SAM" id="Phobius"/>
    </source>
</evidence>
<evidence type="ECO:0000256" key="5">
    <source>
        <dbReference type="ARBA" id="ARBA00022553"/>
    </source>
</evidence>
<dbReference type="Pfam" id="PF02518">
    <property type="entry name" value="HATPase_c"/>
    <property type="match status" value="1"/>
</dbReference>
<keyword evidence="10" id="KW-0067">ATP-binding</keyword>
<dbReference type="CDD" id="cd00075">
    <property type="entry name" value="HATPase"/>
    <property type="match status" value="1"/>
</dbReference>
<dbReference type="Pfam" id="PF00512">
    <property type="entry name" value="HisKA"/>
    <property type="match status" value="1"/>
</dbReference>
<dbReference type="KEGG" id="echi:FKX85_14655"/>
<dbReference type="PRINTS" id="PR00344">
    <property type="entry name" value="BCTRLSENSOR"/>
</dbReference>
<dbReference type="SMART" id="SM00388">
    <property type="entry name" value="HisKA"/>
    <property type="match status" value="1"/>
</dbReference>
<keyword evidence="4" id="KW-1003">Cell membrane</keyword>
<dbReference type="GO" id="GO:0005886">
    <property type="term" value="C:plasma membrane"/>
    <property type="evidence" value="ECO:0007669"/>
    <property type="project" value="UniProtKB-SubCell"/>
</dbReference>
<proteinExistence type="predicted"/>
<dbReference type="CDD" id="cd00082">
    <property type="entry name" value="HisKA"/>
    <property type="match status" value="1"/>
</dbReference>
<evidence type="ECO:0000256" key="13">
    <source>
        <dbReference type="ARBA" id="ARBA00023136"/>
    </source>
</evidence>
<sequence>MDHSQPKKPFKLFNRLFWEVSAIFLTVLLVFSAITLVISIKSARDYAEEVNQKLNYNLANNVLGVIEPLVVKDSINQGAIEDLLHSMMVINPTLEIYILAPDGKIRSFVAPDKVVQLDHVNLEPVKTFLNNTDKSIIYGDDPRNPGEKKIFSASKIKHDKELAGYLYIVLSSQEYISTAHMVEGSYILGLSIRSVMIILVITAIMGLVALWFLTKKLNTIISGISAFKSGRYETRIPLQNQNELDKISVTFNQMAETIERNIEELKSLDSLRRELISNISHDLRTPIASIQGYAETLLLKINSLSQSDQLHYLDIIVKSSEKLKGQVASLFELSKLEAKQIKPSIERFGISELVQDITNKYRVLAKQKHISFNTVFPKELLLVDADISLIERALQNLIDNAIKFTPEGGTITLEVDLKSDQKVKVSITDDGTGIQKEDLPFIFERYYKKSNQTSSEDNTGLGLAIVKKIIELHQSEINVVSHPGKGTSFSFMLPVEQAS</sequence>
<gene>
    <name evidence="17" type="ORF">FKX85_14655</name>
</gene>
<dbReference type="SUPFAM" id="SSF55874">
    <property type="entry name" value="ATPase domain of HSP90 chaperone/DNA topoisomerase II/histidine kinase"/>
    <property type="match status" value="1"/>
</dbReference>
<keyword evidence="11 14" id="KW-1133">Transmembrane helix</keyword>
<feature type="transmembrane region" description="Helical" evidence="14">
    <location>
        <begin position="20"/>
        <end position="40"/>
    </location>
</feature>
<evidence type="ECO:0000259" key="16">
    <source>
        <dbReference type="PROSITE" id="PS50885"/>
    </source>
</evidence>
<dbReference type="InterPro" id="IPR003661">
    <property type="entry name" value="HisK_dim/P_dom"/>
</dbReference>
<dbReference type="Gene3D" id="1.10.287.130">
    <property type="match status" value="1"/>
</dbReference>
<keyword evidence="7 14" id="KW-0812">Transmembrane</keyword>
<feature type="domain" description="HAMP" evidence="16">
    <location>
        <begin position="211"/>
        <end position="263"/>
    </location>
</feature>
<evidence type="ECO:0000256" key="11">
    <source>
        <dbReference type="ARBA" id="ARBA00022989"/>
    </source>
</evidence>
<dbReference type="PROSITE" id="PS50885">
    <property type="entry name" value="HAMP"/>
    <property type="match status" value="1"/>
</dbReference>
<dbReference type="RefSeq" id="WP_141615448.1">
    <property type="nucleotide sequence ID" value="NZ_CP041253.1"/>
</dbReference>
<comment type="catalytic activity">
    <reaction evidence="1">
        <text>ATP + protein L-histidine = ADP + protein N-phospho-L-histidine.</text>
        <dbReference type="EC" id="2.7.13.3"/>
    </reaction>
</comment>
<evidence type="ECO:0000256" key="2">
    <source>
        <dbReference type="ARBA" id="ARBA00004651"/>
    </source>
</evidence>
<dbReference type="InterPro" id="IPR050398">
    <property type="entry name" value="HssS/ArlS-like"/>
</dbReference>
<keyword evidence="8" id="KW-0547">Nucleotide-binding</keyword>
<evidence type="ECO:0000256" key="12">
    <source>
        <dbReference type="ARBA" id="ARBA00023012"/>
    </source>
</evidence>
<organism evidence="17 18">
    <name type="scientific">Echinicola soli</name>
    <dbReference type="NCBI Taxonomy" id="2591634"/>
    <lineage>
        <taxon>Bacteria</taxon>
        <taxon>Pseudomonadati</taxon>
        <taxon>Bacteroidota</taxon>
        <taxon>Cytophagia</taxon>
        <taxon>Cytophagales</taxon>
        <taxon>Cyclobacteriaceae</taxon>
        <taxon>Echinicola</taxon>
    </lineage>
</organism>
<dbReference type="Gene3D" id="3.30.565.10">
    <property type="entry name" value="Histidine kinase-like ATPase, C-terminal domain"/>
    <property type="match status" value="1"/>
</dbReference>
<dbReference type="GO" id="GO:0005524">
    <property type="term" value="F:ATP binding"/>
    <property type="evidence" value="ECO:0007669"/>
    <property type="project" value="UniProtKB-KW"/>
</dbReference>
<dbReference type="Pfam" id="PF00672">
    <property type="entry name" value="HAMP"/>
    <property type="match status" value="1"/>
</dbReference>
<comment type="subcellular location">
    <subcellularLocation>
        <location evidence="2">Cell membrane</location>
        <topology evidence="2">Multi-pass membrane protein</topology>
    </subcellularLocation>
</comment>
<dbReference type="CDD" id="cd06225">
    <property type="entry name" value="HAMP"/>
    <property type="match status" value="1"/>
</dbReference>
<dbReference type="InterPro" id="IPR003594">
    <property type="entry name" value="HATPase_dom"/>
</dbReference>
<dbReference type="InterPro" id="IPR005467">
    <property type="entry name" value="His_kinase_dom"/>
</dbReference>
<dbReference type="SMART" id="SM00387">
    <property type="entry name" value="HATPase_c"/>
    <property type="match status" value="1"/>
</dbReference>
<dbReference type="InterPro" id="IPR036890">
    <property type="entry name" value="HATPase_C_sf"/>
</dbReference>
<evidence type="ECO:0000256" key="7">
    <source>
        <dbReference type="ARBA" id="ARBA00022692"/>
    </source>
</evidence>
<dbReference type="Gene3D" id="6.10.340.10">
    <property type="match status" value="1"/>
</dbReference>
<evidence type="ECO:0000256" key="6">
    <source>
        <dbReference type="ARBA" id="ARBA00022679"/>
    </source>
</evidence>
<dbReference type="Proteomes" id="UP000316614">
    <property type="component" value="Chromosome"/>
</dbReference>